<dbReference type="Gene3D" id="3.40.720.10">
    <property type="entry name" value="Alkaline Phosphatase, subunit A"/>
    <property type="match status" value="1"/>
</dbReference>
<dbReference type="AlphaFoldDB" id="A0A1M5CSZ3"/>
<dbReference type="Proteomes" id="UP000186132">
    <property type="component" value="Unassembled WGS sequence"/>
</dbReference>
<dbReference type="GO" id="GO:0008449">
    <property type="term" value="F:N-acetylglucosamine-6-sulfatase activity"/>
    <property type="evidence" value="ECO:0007669"/>
    <property type="project" value="InterPro"/>
</dbReference>
<evidence type="ECO:0000256" key="3">
    <source>
        <dbReference type="ARBA" id="ARBA00022801"/>
    </source>
</evidence>
<dbReference type="SUPFAM" id="SSF53649">
    <property type="entry name" value="Alkaline phosphatase-like"/>
    <property type="match status" value="1"/>
</dbReference>
<dbReference type="CDD" id="cd16147">
    <property type="entry name" value="G6S"/>
    <property type="match status" value="1"/>
</dbReference>
<evidence type="ECO:0000259" key="7">
    <source>
        <dbReference type="Pfam" id="PF00884"/>
    </source>
</evidence>
<feature type="chain" id="PRO_5039713557" evidence="6">
    <location>
        <begin position="25"/>
        <end position="506"/>
    </location>
</feature>
<dbReference type="PROSITE" id="PS00523">
    <property type="entry name" value="SULFATASE_1"/>
    <property type="match status" value="1"/>
</dbReference>
<dbReference type="Pfam" id="PF00884">
    <property type="entry name" value="Sulfatase"/>
    <property type="match status" value="1"/>
</dbReference>
<sequence length="506" mass="55284">MTLRGPRRRRAVAFGLALSSLALAACTGTGAPSPRPTPSHAPYSARPNIVYVLTDDLSANLVPYMPHVRALSATGTTFDNYSVTDSLCCPSRASIFTGKYPHNSHVFTNIPPDGGMIIYNRYGGPAASYGTALQRSGYRTALLGKYLNNYMPGKKVAGLAENYRPQGWSTWGVAGNGYPEYGYKLNHDGVVRKYGHEPEDYLTRVVTKLGVGFIEQSVRDRKPFALELSTFAPHAPYTPDPQDADSFLDLKAPRVPSFDRKPAHMPRWLSLAPRSLSRKNIAEIDRSFVKRVQAVQSVDRAIGTLQAALRRTGQLRNTVFVFNSDNGYHLGEHGLREGKRTAFDTDVHVPLVVSGPGIPAGATSHAMVENIDLAPTFLDLAGVHVPATMDGHSVVPLLRGKSVPWRTRALVEHHGVGNHPGDPDTQPIGAGYPPTYDSLRGPDWTYVRYSDGEREYYDRATDPWENDNLAGSLTPARRAELNRQLTALTSCHGGAQCWAAGRPARS</sequence>
<protein>
    <submittedName>
        <fullName evidence="8">Arylsulfatase A</fullName>
    </submittedName>
</protein>
<evidence type="ECO:0000256" key="5">
    <source>
        <dbReference type="PIRSR" id="PIRSR036666-50"/>
    </source>
</evidence>
<dbReference type="InterPro" id="IPR012251">
    <property type="entry name" value="GlcNAc_6-SO4ase"/>
</dbReference>
<comment type="PTM">
    <text evidence="5">The conversion to 3-oxoalanine (also known as C-formylglycine, FGly), of a serine or cysteine residue in prokaryotes and of a cysteine residue in eukaryotes, is critical for catalytic activity.</text>
</comment>
<keyword evidence="4" id="KW-0325">Glycoprotein</keyword>
<reference evidence="8 9" key="1">
    <citation type="submission" date="2016-11" db="EMBL/GenBank/DDBJ databases">
        <authorList>
            <person name="Jaros S."/>
            <person name="Januszkiewicz K."/>
            <person name="Wedrychowicz H."/>
        </authorList>
    </citation>
    <scope>NUCLEOTIDE SEQUENCE [LARGE SCALE GENOMIC DNA]</scope>
    <source>
        <strain evidence="8 9">DSM 45627</strain>
    </source>
</reference>
<comment type="similarity">
    <text evidence="1">Belongs to the sulfatase family.</text>
</comment>
<organism evidence="8 9">
    <name type="scientific">Jatrophihabitans endophyticus</name>
    <dbReference type="NCBI Taxonomy" id="1206085"/>
    <lineage>
        <taxon>Bacteria</taxon>
        <taxon>Bacillati</taxon>
        <taxon>Actinomycetota</taxon>
        <taxon>Actinomycetes</taxon>
        <taxon>Jatrophihabitantales</taxon>
        <taxon>Jatrophihabitantaceae</taxon>
        <taxon>Jatrophihabitans</taxon>
    </lineage>
</organism>
<dbReference type="STRING" id="1206085.SAMN05443575_0340"/>
<dbReference type="EMBL" id="FQVU01000001">
    <property type="protein sequence ID" value="SHF57766.1"/>
    <property type="molecule type" value="Genomic_DNA"/>
</dbReference>
<feature type="modified residue" description="3-oxoalanine (Cys)" evidence="5">
    <location>
        <position position="88"/>
    </location>
</feature>
<dbReference type="PIRSF" id="PIRSF036666">
    <property type="entry name" value="G6S"/>
    <property type="match status" value="1"/>
</dbReference>
<dbReference type="GO" id="GO:0030203">
    <property type="term" value="P:glycosaminoglycan metabolic process"/>
    <property type="evidence" value="ECO:0007669"/>
    <property type="project" value="InterPro"/>
</dbReference>
<name>A0A1M5CSZ3_9ACTN</name>
<proteinExistence type="inferred from homology"/>
<dbReference type="PANTHER" id="PTHR43108:SF8">
    <property type="entry name" value="SD21168P"/>
    <property type="match status" value="1"/>
</dbReference>
<dbReference type="PROSITE" id="PS51257">
    <property type="entry name" value="PROKAR_LIPOPROTEIN"/>
    <property type="match status" value="1"/>
</dbReference>
<gene>
    <name evidence="8" type="ORF">SAMN05443575_0340</name>
</gene>
<accession>A0A1M5CSZ3</accession>
<dbReference type="InterPro" id="IPR024607">
    <property type="entry name" value="Sulfatase_CS"/>
</dbReference>
<dbReference type="InterPro" id="IPR000917">
    <property type="entry name" value="Sulfatase_N"/>
</dbReference>
<evidence type="ECO:0000256" key="1">
    <source>
        <dbReference type="ARBA" id="ARBA00008779"/>
    </source>
</evidence>
<dbReference type="InterPro" id="IPR017850">
    <property type="entry name" value="Alkaline_phosphatase_core_sf"/>
</dbReference>
<evidence type="ECO:0000256" key="6">
    <source>
        <dbReference type="SAM" id="SignalP"/>
    </source>
</evidence>
<dbReference type="RefSeq" id="WP_200799990.1">
    <property type="nucleotide sequence ID" value="NZ_FQVU01000001.1"/>
</dbReference>
<feature type="signal peptide" evidence="6">
    <location>
        <begin position="1"/>
        <end position="24"/>
    </location>
</feature>
<evidence type="ECO:0000256" key="2">
    <source>
        <dbReference type="ARBA" id="ARBA00022729"/>
    </source>
</evidence>
<evidence type="ECO:0000256" key="4">
    <source>
        <dbReference type="ARBA" id="ARBA00023180"/>
    </source>
</evidence>
<dbReference type="PANTHER" id="PTHR43108">
    <property type="entry name" value="N-ACETYLGLUCOSAMINE-6-SULFATASE FAMILY MEMBER"/>
    <property type="match status" value="1"/>
</dbReference>
<evidence type="ECO:0000313" key="8">
    <source>
        <dbReference type="EMBL" id="SHF57766.1"/>
    </source>
</evidence>
<keyword evidence="2 6" id="KW-0732">Signal</keyword>
<keyword evidence="9" id="KW-1185">Reference proteome</keyword>
<evidence type="ECO:0000313" key="9">
    <source>
        <dbReference type="Proteomes" id="UP000186132"/>
    </source>
</evidence>
<keyword evidence="3" id="KW-0378">Hydrolase</keyword>
<feature type="domain" description="Sulfatase N-terminal" evidence="7">
    <location>
        <begin position="47"/>
        <end position="383"/>
    </location>
</feature>